<dbReference type="EMBL" id="JABTEG010000001">
    <property type="protein sequence ID" value="KAG4306267.1"/>
    <property type="molecule type" value="Genomic_DNA"/>
</dbReference>
<dbReference type="Proteomes" id="UP000768646">
    <property type="component" value="Unassembled WGS sequence"/>
</dbReference>
<name>A0ACB7CHG0_9ASCO</name>
<sequence>MASKSIEQLEKTVKRDVFVKFFLFSIAVIIIPISNEKTIYAAITAAFAANVVLIGYIVLALIEDRNDRNRGIGGKITTKALNESKKQQLLKDKDILIYLST</sequence>
<evidence type="ECO:0000313" key="1">
    <source>
        <dbReference type="EMBL" id="KAG4306267.1"/>
    </source>
</evidence>
<reference evidence="1 2" key="1">
    <citation type="journal article" date="2021" name="Commun. Biol.">
        <title>Genomic insights into the host specific adaptation of the Pneumocystis genus.</title>
        <authorList>
            <person name="Cisse O.H."/>
            <person name="Ma L."/>
            <person name="Dekker J.P."/>
            <person name="Khil P.P."/>
            <person name="Youn J.-H."/>
            <person name="Brenchley J.M."/>
            <person name="Blair R."/>
            <person name="Pahar B."/>
            <person name="Chabe M."/>
            <person name="Van Rompay K.K.A."/>
            <person name="Keesler R."/>
            <person name="Sukura A."/>
            <person name="Hirsch V."/>
            <person name="Kutty G."/>
            <person name="Liu Y."/>
            <person name="Peng L."/>
            <person name="Chen J."/>
            <person name="Song J."/>
            <person name="Weissenbacher-Lang C."/>
            <person name="Xu J."/>
            <person name="Upham N.S."/>
            <person name="Stajich J.E."/>
            <person name="Cuomo C.A."/>
            <person name="Cushion M.T."/>
            <person name="Kovacs J.A."/>
        </authorList>
    </citation>
    <scope>NUCLEOTIDE SEQUENCE [LARGE SCALE GENOMIC DNA]</scope>
    <source>
        <strain evidence="1 2">RABM</strain>
    </source>
</reference>
<keyword evidence="2" id="KW-1185">Reference proteome</keyword>
<proteinExistence type="predicted"/>
<comment type="caution">
    <text evidence="1">The sequence shown here is derived from an EMBL/GenBank/DDBJ whole genome shotgun (WGS) entry which is preliminary data.</text>
</comment>
<organism evidence="1 2">
    <name type="scientific">Pneumocystis oryctolagi</name>
    <dbReference type="NCBI Taxonomy" id="42067"/>
    <lineage>
        <taxon>Eukaryota</taxon>
        <taxon>Fungi</taxon>
        <taxon>Dikarya</taxon>
        <taxon>Ascomycota</taxon>
        <taxon>Taphrinomycotina</taxon>
        <taxon>Pneumocystomycetes</taxon>
        <taxon>Pneumocystaceae</taxon>
        <taxon>Pneumocystis</taxon>
    </lineage>
</organism>
<gene>
    <name evidence="1" type="ORF">PORY_000255</name>
</gene>
<accession>A0ACB7CHG0</accession>
<protein>
    <submittedName>
        <fullName evidence="1">Uncharacterized protein</fullName>
    </submittedName>
</protein>
<evidence type="ECO:0000313" key="2">
    <source>
        <dbReference type="Proteomes" id="UP000768646"/>
    </source>
</evidence>